<keyword evidence="2" id="KW-1185">Reference proteome</keyword>
<evidence type="ECO:0000313" key="1">
    <source>
        <dbReference type="EMBL" id="KAF3860475.1"/>
    </source>
</evidence>
<evidence type="ECO:0000313" key="2">
    <source>
        <dbReference type="Proteomes" id="UP000518266"/>
    </source>
</evidence>
<proteinExistence type="predicted"/>
<reference evidence="1 2" key="1">
    <citation type="submission" date="2020-03" db="EMBL/GenBank/DDBJ databases">
        <title>Dissostichus mawsoni Genome sequencing and assembly.</title>
        <authorList>
            <person name="Park H."/>
        </authorList>
    </citation>
    <scope>NUCLEOTIDE SEQUENCE [LARGE SCALE GENOMIC DNA]</scope>
    <source>
        <strain evidence="1">DM0001</strain>
        <tissue evidence="1">Muscle</tissue>
    </source>
</reference>
<dbReference type="AlphaFoldDB" id="A0A7J5ZF88"/>
<name>A0A7J5ZF88_DISMA</name>
<protein>
    <submittedName>
        <fullName evidence="1">Uncharacterized protein</fullName>
    </submittedName>
</protein>
<gene>
    <name evidence="1" type="ORF">F7725_000730</name>
</gene>
<sequence>MSQTRNILISMELNVLDEKITTVVAYDVVPAYAIAMEDRRSKGGVVPQVLIGRQTPSLHSSRQAPLFLCLRTCSAALVAISNTSRTPSLVFAEHSR</sequence>
<comment type="caution">
    <text evidence="1">The sequence shown here is derived from an EMBL/GenBank/DDBJ whole genome shotgun (WGS) entry which is preliminary data.</text>
</comment>
<dbReference type="Proteomes" id="UP000518266">
    <property type="component" value="Unassembled WGS sequence"/>
</dbReference>
<dbReference type="OrthoDB" id="10070826at2759"/>
<accession>A0A7J5ZF88</accession>
<organism evidence="1 2">
    <name type="scientific">Dissostichus mawsoni</name>
    <name type="common">Antarctic cod</name>
    <dbReference type="NCBI Taxonomy" id="36200"/>
    <lineage>
        <taxon>Eukaryota</taxon>
        <taxon>Metazoa</taxon>
        <taxon>Chordata</taxon>
        <taxon>Craniata</taxon>
        <taxon>Vertebrata</taxon>
        <taxon>Euteleostomi</taxon>
        <taxon>Actinopterygii</taxon>
        <taxon>Neopterygii</taxon>
        <taxon>Teleostei</taxon>
        <taxon>Neoteleostei</taxon>
        <taxon>Acanthomorphata</taxon>
        <taxon>Eupercaria</taxon>
        <taxon>Perciformes</taxon>
        <taxon>Notothenioidei</taxon>
        <taxon>Nototheniidae</taxon>
        <taxon>Dissostichus</taxon>
    </lineage>
</organism>
<dbReference type="EMBL" id="JAAKFY010000002">
    <property type="protein sequence ID" value="KAF3860475.1"/>
    <property type="molecule type" value="Genomic_DNA"/>
</dbReference>